<proteinExistence type="predicted"/>
<sequence>MLEGLKEALQYVVNLGNDAEKVQVLEICGETYANKRLERYGAPKRASAIGAASLSAMVDYIAACSEEFDGKKMVIQIDGPKTVRLVSFLDSERKRECLFLCEAETSEYRFGAWYDQEEFMIAVQSNFATTPDLEAIMKFAGNVEQKNNTTYSDDGRTQMATMNVGVASKADVIVPNPVDLVPFRTFQEVKQPHSQFVFRLSDQGKPAFKIVEAEGGIWKNEAVDSIKEYFRAALAEMPEEIRSRIVIIG</sequence>
<organism evidence="1">
    <name type="scientific">Myoviridae sp. ctGjZ5</name>
    <dbReference type="NCBI Taxonomy" id="2826634"/>
    <lineage>
        <taxon>Viruses</taxon>
        <taxon>Duplodnaviria</taxon>
        <taxon>Heunggongvirae</taxon>
        <taxon>Uroviricota</taxon>
        <taxon>Caudoviricetes</taxon>
    </lineage>
</organism>
<evidence type="ECO:0008006" key="2">
    <source>
        <dbReference type="Google" id="ProtNLM"/>
    </source>
</evidence>
<protein>
    <recommendedName>
        <fullName evidence="2">Phage protein</fullName>
    </recommendedName>
</protein>
<reference evidence="1" key="1">
    <citation type="journal article" date="2021" name="Proc. Natl. Acad. Sci. U.S.A.">
        <title>A Catalog of Tens of Thousands of Viruses from Human Metagenomes Reveals Hidden Associations with Chronic Diseases.</title>
        <authorList>
            <person name="Tisza M.J."/>
            <person name="Buck C.B."/>
        </authorList>
    </citation>
    <scope>NUCLEOTIDE SEQUENCE</scope>
    <source>
        <strain evidence="1">CtGjZ5</strain>
    </source>
</reference>
<accession>A0A8S5MS23</accession>
<dbReference type="EMBL" id="BK014974">
    <property type="protein sequence ID" value="DAD85125.1"/>
    <property type="molecule type" value="Genomic_DNA"/>
</dbReference>
<evidence type="ECO:0000313" key="1">
    <source>
        <dbReference type="EMBL" id="DAD85125.1"/>
    </source>
</evidence>
<name>A0A8S5MS23_9CAUD</name>